<keyword evidence="4" id="KW-1185">Reference proteome</keyword>
<comment type="caution">
    <text evidence="3">The sequence shown here is derived from an EMBL/GenBank/DDBJ whole genome shotgun (WGS) entry which is preliminary data.</text>
</comment>
<sequence>MKQEVESLRTSLSKAAGDKLTDGNPTITDLSDPNRPQKLCEKFNSLYDNLWTDAFEHVFKDENNEKLSAARLVDIFRKCWEFCRECADNQLEILQEKFVRPEVITEEMNRQACVLKLILSSTGLIQTFSKSELKMIKDARKAVAKHTLVNLTQFYWKTKARQKEELRLYVEACMEICWYATINDPKLDFCFDPTKNKDDFRGYTKSGKFVDYLVWPAMYLHIDGPLLYKGVVQLKDNEGEREQM</sequence>
<accession>A0A8S3TLK0</accession>
<protein>
    <recommendedName>
        <fullName evidence="2">Mitochondria-eating protein C-terminal domain-containing protein</fullName>
    </recommendedName>
</protein>
<reference evidence="3" key="1">
    <citation type="submission" date="2021-03" db="EMBL/GenBank/DDBJ databases">
        <authorList>
            <person name="Bekaert M."/>
        </authorList>
    </citation>
    <scope>NUCLEOTIDE SEQUENCE</scope>
</reference>
<dbReference type="OrthoDB" id="6123715at2759"/>
<dbReference type="Pfam" id="PF16026">
    <property type="entry name" value="MIEAP"/>
    <property type="match status" value="1"/>
</dbReference>
<feature type="region of interest" description="Disordered" evidence="1">
    <location>
        <begin position="1"/>
        <end position="33"/>
    </location>
</feature>
<dbReference type="Proteomes" id="UP000683360">
    <property type="component" value="Unassembled WGS sequence"/>
</dbReference>
<proteinExistence type="predicted"/>
<evidence type="ECO:0000313" key="4">
    <source>
        <dbReference type="Proteomes" id="UP000683360"/>
    </source>
</evidence>
<feature type="domain" description="Mitochondria-eating protein C-terminal" evidence="2">
    <location>
        <begin position="35"/>
        <end position="233"/>
    </location>
</feature>
<evidence type="ECO:0000259" key="2">
    <source>
        <dbReference type="Pfam" id="PF16026"/>
    </source>
</evidence>
<gene>
    <name evidence="3" type="ORF">MEDL_42770</name>
</gene>
<dbReference type="AlphaFoldDB" id="A0A8S3TLK0"/>
<name>A0A8S3TLK0_MYTED</name>
<evidence type="ECO:0000313" key="3">
    <source>
        <dbReference type="EMBL" id="CAG2229814.1"/>
    </source>
</evidence>
<evidence type="ECO:0000256" key="1">
    <source>
        <dbReference type="SAM" id="MobiDB-lite"/>
    </source>
</evidence>
<dbReference type="EMBL" id="CAJPWZ010002038">
    <property type="protein sequence ID" value="CAG2229814.1"/>
    <property type="molecule type" value="Genomic_DNA"/>
</dbReference>
<dbReference type="InterPro" id="IPR031981">
    <property type="entry name" value="MIEAP_C"/>
</dbReference>
<organism evidence="3 4">
    <name type="scientific">Mytilus edulis</name>
    <name type="common">Blue mussel</name>
    <dbReference type="NCBI Taxonomy" id="6550"/>
    <lineage>
        <taxon>Eukaryota</taxon>
        <taxon>Metazoa</taxon>
        <taxon>Spiralia</taxon>
        <taxon>Lophotrochozoa</taxon>
        <taxon>Mollusca</taxon>
        <taxon>Bivalvia</taxon>
        <taxon>Autobranchia</taxon>
        <taxon>Pteriomorphia</taxon>
        <taxon>Mytilida</taxon>
        <taxon>Mytiloidea</taxon>
        <taxon>Mytilidae</taxon>
        <taxon>Mytilinae</taxon>
        <taxon>Mytilus</taxon>
    </lineage>
</organism>